<evidence type="ECO:0000256" key="7">
    <source>
        <dbReference type="RuleBase" id="RU363032"/>
    </source>
</evidence>
<dbReference type="AlphaFoldDB" id="A0A011V4L4"/>
<proteinExistence type="inferred from homology"/>
<evidence type="ECO:0000256" key="6">
    <source>
        <dbReference type="ARBA" id="ARBA00023136"/>
    </source>
</evidence>
<dbReference type="PANTHER" id="PTHR30151:SF0">
    <property type="entry name" value="ABC TRANSPORTER PERMEASE PROTEIN MJ0413-RELATED"/>
    <property type="match status" value="1"/>
</dbReference>
<dbReference type="Gene3D" id="1.10.3720.10">
    <property type="entry name" value="MetI-like"/>
    <property type="match status" value="1"/>
</dbReference>
<feature type="domain" description="ABC transmembrane type-1" evidence="8">
    <location>
        <begin position="58"/>
        <end position="238"/>
    </location>
</feature>
<dbReference type="PATRIC" id="fig|1341156.4.peg.671"/>
<dbReference type="Pfam" id="PF00528">
    <property type="entry name" value="BPD_transp_1"/>
    <property type="match status" value="1"/>
</dbReference>
<keyword evidence="10" id="KW-1185">Reference proteome</keyword>
<comment type="caution">
    <text evidence="9">The sequence shown here is derived from an EMBL/GenBank/DDBJ whole genome shotgun (WGS) entry which is preliminary data.</text>
</comment>
<evidence type="ECO:0000256" key="2">
    <source>
        <dbReference type="ARBA" id="ARBA00022448"/>
    </source>
</evidence>
<evidence type="ECO:0000256" key="5">
    <source>
        <dbReference type="ARBA" id="ARBA00022989"/>
    </source>
</evidence>
<comment type="subcellular location">
    <subcellularLocation>
        <location evidence="1 7">Cell membrane</location>
        <topology evidence="1 7">Multi-pass membrane protein</topology>
    </subcellularLocation>
</comment>
<dbReference type="FunFam" id="1.10.3720.10:FF:000003">
    <property type="entry name" value="Aliphatic sulfonate ABC transporter permease"/>
    <property type="match status" value="1"/>
</dbReference>
<dbReference type="Proteomes" id="UP000021369">
    <property type="component" value="Unassembled WGS sequence"/>
</dbReference>
<evidence type="ECO:0000256" key="1">
    <source>
        <dbReference type="ARBA" id="ARBA00004651"/>
    </source>
</evidence>
<dbReference type="InterPro" id="IPR000515">
    <property type="entry name" value="MetI-like"/>
</dbReference>
<dbReference type="OrthoDB" id="34174at2"/>
<feature type="transmembrane region" description="Helical" evidence="7">
    <location>
        <begin position="168"/>
        <end position="192"/>
    </location>
</feature>
<comment type="similarity">
    <text evidence="7">Belongs to the binding-protein-dependent transport system permease family.</text>
</comment>
<name>A0A011V4L4_RUMAL</name>
<dbReference type="SUPFAM" id="SSF161098">
    <property type="entry name" value="MetI-like"/>
    <property type="match status" value="1"/>
</dbReference>
<feature type="transmembrane region" description="Helical" evidence="7">
    <location>
        <begin position="124"/>
        <end position="147"/>
    </location>
</feature>
<evidence type="ECO:0000256" key="3">
    <source>
        <dbReference type="ARBA" id="ARBA00022475"/>
    </source>
</evidence>
<gene>
    <name evidence="9" type="ORF">RASY3_00665</name>
</gene>
<dbReference type="InterPro" id="IPR035906">
    <property type="entry name" value="MetI-like_sf"/>
</dbReference>
<reference evidence="9 10" key="1">
    <citation type="submission" date="2013-06" db="EMBL/GenBank/DDBJ databases">
        <title>Rumen cellulosomics: divergent fiber-degrading strategies revealed by comparative genome-wide analysis of six Ruminococcal strains.</title>
        <authorList>
            <person name="Dassa B."/>
            <person name="Borovok I."/>
            <person name="Lamed R."/>
            <person name="Flint H."/>
            <person name="Yeoman C.J."/>
            <person name="White B."/>
            <person name="Bayer E.A."/>
        </authorList>
    </citation>
    <scope>NUCLEOTIDE SEQUENCE [LARGE SCALE GENOMIC DNA]</scope>
    <source>
        <strain evidence="9 10">SY3</strain>
    </source>
</reference>
<feature type="transmembrane region" description="Helical" evidence="7">
    <location>
        <begin position="219"/>
        <end position="238"/>
    </location>
</feature>
<keyword evidence="2 7" id="KW-0813">Transport</keyword>
<accession>A0A011V4L4</accession>
<keyword evidence="5 7" id="KW-1133">Transmembrane helix</keyword>
<keyword evidence="3" id="KW-1003">Cell membrane</keyword>
<evidence type="ECO:0000259" key="8">
    <source>
        <dbReference type="PROSITE" id="PS50928"/>
    </source>
</evidence>
<protein>
    <submittedName>
        <fullName evidence="9">Sulfonate ABC transporter permease</fullName>
    </submittedName>
</protein>
<dbReference type="CDD" id="cd06261">
    <property type="entry name" value="TM_PBP2"/>
    <property type="match status" value="1"/>
</dbReference>
<keyword evidence="6 7" id="KW-0472">Membrane</keyword>
<keyword evidence="4 7" id="KW-0812">Transmembrane</keyword>
<dbReference type="PROSITE" id="PS50928">
    <property type="entry name" value="ABC_TM1"/>
    <property type="match status" value="1"/>
</dbReference>
<organism evidence="9 10">
    <name type="scientific">Ruminococcus albus SY3</name>
    <dbReference type="NCBI Taxonomy" id="1341156"/>
    <lineage>
        <taxon>Bacteria</taxon>
        <taxon>Bacillati</taxon>
        <taxon>Bacillota</taxon>
        <taxon>Clostridia</taxon>
        <taxon>Eubacteriales</taxon>
        <taxon>Oscillospiraceae</taxon>
        <taxon>Ruminococcus</taxon>
    </lineage>
</organism>
<dbReference type="PANTHER" id="PTHR30151">
    <property type="entry name" value="ALKANE SULFONATE ABC TRANSPORTER-RELATED, MEMBRANE SUBUNIT"/>
    <property type="match status" value="1"/>
</dbReference>
<feature type="transmembrane region" description="Helical" evidence="7">
    <location>
        <begin position="69"/>
        <end position="87"/>
    </location>
</feature>
<evidence type="ECO:0000313" key="9">
    <source>
        <dbReference type="EMBL" id="EXM40442.1"/>
    </source>
</evidence>
<dbReference type="EMBL" id="JEOB01000001">
    <property type="protein sequence ID" value="EXM40442.1"/>
    <property type="molecule type" value="Genomic_DNA"/>
</dbReference>
<evidence type="ECO:0000313" key="10">
    <source>
        <dbReference type="Proteomes" id="UP000021369"/>
    </source>
</evidence>
<dbReference type="GO" id="GO:0042918">
    <property type="term" value="P:alkanesulfonate transmembrane transport"/>
    <property type="evidence" value="ECO:0007669"/>
    <property type="project" value="UniProtKB-ARBA"/>
</dbReference>
<feature type="transmembrane region" description="Helical" evidence="7">
    <location>
        <begin position="99"/>
        <end position="118"/>
    </location>
</feature>
<sequence length="253" mass="27593">MKKLLSLKNVIISVSILILIWQLLFSVSSYDKALFPSPKMAFDALVELIENGKLFENIRTSMYRFVTGYFSSVIVAVVLGLILGRVPKLFQYINPAVQLLRPISPTAWMPFIVLLFGIGDVPAIVIIFIAAFFPVLLSTVSAVGNIDPVYLKVSKNFGIRQPALTWKVIFPAAFPQIANGIHLALGTAWIFLVAGEMVGAQSGLGYQIIDARNNIRADILLATILVIGIIGILLDGLLKLIEKVILKSWGGAA</sequence>
<dbReference type="GO" id="GO:0005886">
    <property type="term" value="C:plasma membrane"/>
    <property type="evidence" value="ECO:0007669"/>
    <property type="project" value="UniProtKB-SubCell"/>
</dbReference>
<evidence type="ECO:0000256" key="4">
    <source>
        <dbReference type="ARBA" id="ARBA00022692"/>
    </source>
</evidence>
<dbReference type="RefSeq" id="WP_024857254.1">
    <property type="nucleotide sequence ID" value="NZ_JEOB01000001.1"/>
</dbReference>